<keyword evidence="4" id="KW-1185">Reference proteome</keyword>
<keyword evidence="1" id="KW-0496">Mitochondrion</keyword>
<dbReference type="Gene3D" id="1.20.120.20">
    <property type="entry name" value="Apolipoprotein"/>
    <property type="match status" value="1"/>
</dbReference>
<dbReference type="OrthoDB" id="2399148at2759"/>
<accession>A0A371DGR7</accession>
<protein>
    <recommendedName>
        <fullName evidence="1">MICOS complex subunit</fullName>
    </recommendedName>
</protein>
<comment type="function">
    <text evidence="1">Component of the MICOS complex, a large protein complex of the mitochondrial inner membrane that plays crucial roles in the maintenance of crista junctions, inner membrane architecture, and formation of contact sites to the outer membrane.</text>
</comment>
<dbReference type="Pfam" id="PF09769">
    <property type="entry name" value="ApoO"/>
    <property type="match status" value="1"/>
</dbReference>
<feature type="coiled-coil region" evidence="2">
    <location>
        <begin position="230"/>
        <end position="265"/>
    </location>
</feature>
<reference evidence="3 4" key="1">
    <citation type="journal article" date="2018" name="Biotechnol. Biofuels">
        <title>Integrative visual omics of the white-rot fungus Polyporus brumalis exposes the biotechnological potential of its oxidative enzymes for delignifying raw plant biomass.</title>
        <authorList>
            <person name="Miyauchi S."/>
            <person name="Rancon A."/>
            <person name="Drula E."/>
            <person name="Hage H."/>
            <person name="Chaduli D."/>
            <person name="Favel A."/>
            <person name="Grisel S."/>
            <person name="Henrissat B."/>
            <person name="Herpoel-Gimbert I."/>
            <person name="Ruiz-Duenas F.J."/>
            <person name="Chevret D."/>
            <person name="Hainaut M."/>
            <person name="Lin J."/>
            <person name="Wang M."/>
            <person name="Pangilinan J."/>
            <person name="Lipzen A."/>
            <person name="Lesage-Meessen L."/>
            <person name="Navarro D."/>
            <person name="Riley R."/>
            <person name="Grigoriev I.V."/>
            <person name="Zhou S."/>
            <person name="Raouche S."/>
            <person name="Rosso M.N."/>
        </authorList>
    </citation>
    <scope>NUCLEOTIDE SEQUENCE [LARGE SCALE GENOMIC DNA]</scope>
    <source>
        <strain evidence="3 4">BRFM 1820</strain>
    </source>
</reference>
<dbReference type="InterPro" id="IPR033181">
    <property type="entry name" value="Mic26_fungi"/>
</dbReference>
<sequence>MLRLLASRRGFAVAAVAVGVHEARDKLPIYPTPEPELILVETPSELEKQIGVARRALTDTYLDAHARVQGVVSRWIGVEQAVENRVKSLIAPDEPLTPGILYVGVATLTGSVLARNRIFWRLTLPPALFILSLNHFLPKTSHNVSSYLGSLEETHFPTLAEKHEIAKAHTAMTWERVKDATQNGRETFSEGVATLVGKVEEATGLKLRETLGWRQAQVQARAHVRAQEVLRNTEESAQTAKAVVEEKVEEVKEVVEEKVKEVKRLV</sequence>
<dbReference type="STRING" id="139420.A0A371DGR7"/>
<dbReference type="AlphaFoldDB" id="A0A371DGR7"/>
<dbReference type="GO" id="GO:0044284">
    <property type="term" value="C:mitochondrial crista junction"/>
    <property type="evidence" value="ECO:0007669"/>
    <property type="project" value="TreeGrafter"/>
</dbReference>
<dbReference type="GO" id="GO:0061617">
    <property type="term" value="C:MICOS complex"/>
    <property type="evidence" value="ECO:0007669"/>
    <property type="project" value="UniProtKB-UniRule"/>
</dbReference>
<evidence type="ECO:0000256" key="1">
    <source>
        <dbReference type="RuleBase" id="RU363021"/>
    </source>
</evidence>
<keyword evidence="2" id="KW-0175">Coiled coil</keyword>
<comment type="subunit">
    <text evidence="1">Component of the mitochondrial contact site and cristae organizing system (MICOS) complex.</text>
</comment>
<evidence type="ECO:0000313" key="3">
    <source>
        <dbReference type="EMBL" id="RDX51735.1"/>
    </source>
</evidence>
<dbReference type="GO" id="GO:0042407">
    <property type="term" value="P:cristae formation"/>
    <property type="evidence" value="ECO:0007669"/>
    <property type="project" value="InterPro"/>
</dbReference>
<keyword evidence="1" id="KW-0999">Mitochondrion inner membrane</keyword>
<proteinExistence type="predicted"/>
<dbReference type="Proteomes" id="UP000256964">
    <property type="component" value="Unassembled WGS sequence"/>
</dbReference>
<comment type="subcellular location">
    <subcellularLocation>
        <location evidence="1">Mitochondrion inner membrane</location>
    </subcellularLocation>
</comment>
<dbReference type="EMBL" id="KZ857393">
    <property type="protein sequence ID" value="RDX51735.1"/>
    <property type="molecule type" value="Genomic_DNA"/>
</dbReference>
<keyword evidence="1" id="KW-0472">Membrane</keyword>
<dbReference type="PANTHER" id="PTHR28268">
    <property type="entry name" value="MICOS SUBUNIT MIC26"/>
    <property type="match status" value="1"/>
</dbReference>
<gene>
    <name evidence="3" type="ORF">OH76DRAFT_1463125</name>
</gene>
<dbReference type="SUPFAM" id="SSF58113">
    <property type="entry name" value="Apolipoprotein A-I"/>
    <property type="match status" value="1"/>
</dbReference>
<evidence type="ECO:0000256" key="2">
    <source>
        <dbReference type="SAM" id="Coils"/>
    </source>
</evidence>
<dbReference type="InterPro" id="IPR019166">
    <property type="entry name" value="MIC26/MIC27"/>
</dbReference>
<organism evidence="3 4">
    <name type="scientific">Lentinus brumalis</name>
    <dbReference type="NCBI Taxonomy" id="2498619"/>
    <lineage>
        <taxon>Eukaryota</taxon>
        <taxon>Fungi</taxon>
        <taxon>Dikarya</taxon>
        <taxon>Basidiomycota</taxon>
        <taxon>Agaricomycotina</taxon>
        <taxon>Agaricomycetes</taxon>
        <taxon>Polyporales</taxon>
        <taxon>Polyporaceae</taxon>
        <taxon>Lentinus</taxon>
    </lineage>
</organism>
<evidence type="ECO:0000313" key="4">
    <source>
        <dbReference type="Proteomes" id="UP000256964"/>
    </source>
</evidence>
<dbReference type="PANTHER" id="PTHR28268:SF1">
    <property type="entry name" value="MICOS SUBUNIT MIC26"/>
    <property type="match status" value="1"/>
</dbReference>
<name>A0A371DGR7_9APHY</name>